<evidence type="ECO:0000313" key="9">
    <source>
        <dbReference type="EMBL" id="SBV92273.1"/>
    </source>
</evidence>
<feature type="signal peptide" evidence="7">
    <location>
        <begin position="1"/>
        <end position="23"/>
    </location>
</feature>
<dbReference type="InterPro" id="IPR029018">
    <property type="entry name" value="Hex-like_dom2"/>
</dbReference>
<evidence type="ECO:0000256" key="3">
    <source>
        <dbReference type="ARBA" id="ARBA00012663"/>
    </source>
</evidence>
<dbReference type="InterPro" id="IPR015883">
    <property type="entry name" value="Glyco_hydro_20_cat"/>
</dbReference>
<feature type="chain" id="PRO_5012442683" description="beta-N-acetylhexosaminidase" evidence="7">
    <location>
        <begin position="24"/>
        <end position="801"/>
    </location>
</feature>
<dbReference type="Pfam" id="PF00728">
    <property type="entry name" value="Glyco_hydro_20"/>
    <property type="match status" value="1"/>
</dbReference>
<evidence type="ECO:0000256" key="7">
    <source>
        <dbReference type="SAM" id="SignalP"/>
    </source>
</evidence>
<sequence>MLMKKLVPLFSLTAMVLITSCNGPEPTVEKPYNQSINITPIPLELIQKQDTFKLSKRIVFVAGNTDIEKVAAYFSAKIKASTGYDLKTVKDKPASDYISLNIVPDLTLNDEGYTLDITHQGIDIQAKTAQGLFYGMQTVMQLLPAEIESPTLIKNIAWNIPAVTVKDEPRFKYRGLHLDVCRHFVDVDFIKKQLDVLAMFKINRFHWHLTEDQAWRIEIKKYPKLTEMGAVRTEGEGNTYGPFFYTQEQVKEIVAYAKERFIEVIPEIELPGHAVAALHAYPEFSCTGEPIEVRNIWGVATDVFCAGNDSVFQFLEDVIAEVVPLFESEYFHIGGDECPKLRWEKCPKCQARIKELGLKGNKEHSAEEKLQSYFVQRIEKVLLKHNKKMIGWDEILEGGLAPSATVMSWRGEEGGIASANMGHDVIMTPGAWLYVDKYQGDPNLQTVTIGGYLTLSKVYNYEPVPGLIDDDKKHHILGAQANMWNEYNYTGEEMEYDIYPRIIALSELTWSAKENKSYEDFERRIDNQRVRLDMHGINYYIPMPEDKSPHMIKYWGDSVSAPFSCNFVVFTDQATLDFKTTEPARMVYTTDGSEPTLKSEVFTKPLTFTENTTLKIRSVLLSDKMSPVRTITIEKQTYAPAVEKEKNAKPGLTAEYYKGYVRTVAELNGKTPTETEQVATPQDTKYRVKDYMEVYADDFYSYILTGYINIPEDGIYYFNTDSELWLDATYLISNEKDNSGTARRFSRSDKSIALAKGPHAIKIVRLGAIFGGWPTQWDPVMLSIRKADQPEFTLMDASYFK</sequence>
<evidence type="ECO:0000256" key="6">
    <source>
        <dbReference type="PIRSR" id="PIRSR625705-1"/>
    </source>
</evidence>
<dbReference type="Pfam" id="PF02838">
    <property type="entry name" value="Glyco_hydro_20b"/>
    <property type="match status" value="1"/>
</dbReference>
<name>A0A212IYG4_9BACT</name>
<evidence type="ECO:0000256" key="1">
    <source>
        <dbReference type="ARBA" id="ARBA00001231"/>
    </source>
</evidence>
<feature type="domain" description="PA14" evidence="8">
    <location>
        <begin position="647"/>
        <end position="799"/>
    </location>
</feature>
<dbReference type="PROSITE" id="PS51820">
    <property type="entry name" value="PA14"/>
    <property type="match status" value="1"/>
</dbReference>
<gene>
    <name evidence="9" type="primary">nahA</name>
    <name evidence="9" type="ORF">KL86DYS1_10566</name>
</gene>
<keyword evidence="7" id="KW-0732">Signal</keyword>
<dbReference type="EMBL" id="FLUM01000001">
    <property type="protein sequence ID" value="SBV92273.1"/>
    <property type="molecule type" value="Genomic_DNA"/>
</dbReference>
<dbReference type="PANTHER" id="PTHR22600:SF57">
    <property type="entry name" value="BETA-N-ACETYLHEXOSAMINIDASE"/>
    <property type="match status" value="1"/>
</dbReference>
<keyword evidence="5 9" id="KW-0326">Glycosidase</keyword>
<dbReference type="GO" id="GO:0030203">
    <property type="term" value="P:glycosaminoglycan metabolic process"/>
    <property type="evidence" value="ECO:0007669"/>
    <property type="project" value="TreeGrafter"/>
</dbReference>
<evidence type="ECO:0000256" key="2">
    <source>
        <dbReference type="ARBA" id="ARBA00006285"/>
    </source>
</evidence>
<keyword evidence="4 9" id="KW-0378">Hydrolase</keyword>
<evidence type="ECO:0000256" key="5">
    <source>
        <dbReference type="ARBA" id="ARBA00023295"/>
    </source>
</evidence>
<dbReference type="InterPro" id="IPR017853">
    <property type="entry name" value="GH"/>
</dbReference>
<protein>
    <recommendedName>
        <fullName evidence="3">beta-N-acetylhexosaminidase</fullName>
        <ecNumber evidence="3">3.2.1.52</ecNumber>
    </recommendedName>
</protein>
<dbReference type="PANTHER" id="PTHR22600">
    <property type="entry name" value="BETA-HEXOSAMINIDASE"/>
    <property type="match status" value="1"/>
</dbReference>
<dbReference type="EC" id="3.2.1.52" evidence="3"/>
<proteinExistence type="inferred from homology"/>
<dbReference type="CDD" id="cd06563">
    <property type="entry name" value="GH20_chitobiase-like"/>
    <property type="match status" value="1"/>
</dbReference>
<feature type="active site" description="Proton donor" evidence="6">
    <location>
        <position position="337"/>
    </location>
</feature>
<comment type="catalytic activity">
    <reaction evidence="1">
        <text>Hydrolysis of terminal non-reducing N-acetyl-D-hexosamine residues in N-acetyl-beta-D-hexosaminides.</text>
        <dbReference type="EC" id="3.2.1.52"/>
    </reaction>
</comment>
<organism evidence="9">
    <name type="scientific">uncultured Dysgonomonas sp</name>
    <dbReference type="NCBI Taxonomy" id="206096"/>
    <lineage>
        <taxon>Bacteria</taxon>
        <taxon>Pseudomonadati</taxon>
        <taxon>Bacteroidota</taxon>
        <taxon>Bacteroidia</taxon>
        <taxon>Bacteroidales</taxon>
        <taxon>Dysgonomonadaceae</taxon>
        <taxon>Dysgonomonas</taxon>
        <taxon>environmental samples</taxon>
    </lineage>
</organism>
<comment type="similarity">
    <text evidence="2">Belongs to the glycosyl hydrolase 20 family.</text>
</comment>
<evidence type="ECO:0000256" key="4">
    <source>
        <dbReference type="ARBA" id="ARBA00022801"/>
    </source>
</evidence>
<dbReference type="InterPro" id="IPR037524">
    <property type="entry name" value="PA14/GLEYA"/>
</dbReference>
<dbReference type="InterPro" id="IPR011658">
    <property type="entry name" value="PA14_dom"/>
</dbReference>
<dbReference type="GO" id="GO:0016020">
    <property type="term" value="C:membrane"/>
    <property type="evidence" value="ECO:0007669"/>
    <property type="project" value="TreeGrafter"/>
</dbReference>
<dbReference type="GO" id="GO:0004563">
    <property type="term" value="F:beta-N-acetylhexosaminidase activity"/>
    <property type="evidence" value="ECO:0007669"/>
    <property type="project" value="UniProtKB-EC"/>
</dbReference>
<accession>A0A212IYG4</accession>
<dbReference type="Pfam" id="PF13290">
    <property type="entry name" value="CHB_HEX_C_1"/>
    <property type="match status" value="1"/>
</dbReference>
<dbReference type="Pfam" id="PF07691">
    <property type="entry name" value="PA14"/>
    <property type="match status" value="1"/>
</dbReference>
<reference evidence="9" key="1">
    <citation type="submission" date="2016-04" db="EMBL/GenBank/DDBJ databases">
        <authorList>
            <person name="Evans L.H."/>
            <person name="Alamgir A."/>
            <person name="Owens N."/>
            <person name="Weber N.D."/>
            <person name="Virtaneva K."/>
            <person name="Barbian K."/>
            <person name="Babar A."/>
            <person name="Rosenke K."/>
        </authorList>
    </citation>
    <scope>NUCLEOTIDE SEQUENCE</scope>
    <source>
        <strain evidence="9">86-1</strain>
    </source>
</reference>
<dbReference type="Gene3D" id="3.90.182.10">
    <property type="entry name" value="Toxin - Anthrax Protective Antigen,domain 1"/>
    <property type="match status" value="1"/>
</dbReference>
<dbReference type="Gene3D" id="3.30.379.10">
    <property type="entry name" value="Chitobiase/beta-hexosaminidase domain 2-like"/>
    <property type="match status" value="1"/>
</dbReference>
<dbReference type="GO" id="GO:0005975">
    <property type="term" value="P:carbohydrate metabolic process"/>
    <property type="evidence" value="ECO:0007669"/>
    <property type="project" value="InterPro"/>
</dbReference>
<evidence type="ECO:0000259" key="8">
    <source>
        <dbReference type="PROSITE" id="PS51820"/>
    </source>
</evidence>
<dbReference type="InterPro" id="IPR059177">
    <property type="entry name" value="GH29D-like_dom"/>
</dbReference>
<dbReference type="SUPFAM" id="SSF55545">
    <property type="entry name" value="beta-N-acetylhexosaminidase-like domain"/>
    <property type="match status" value="1"/>
</dbReference>
<dbReference type="AlphaFoldDB" id="A0A212IYG4"/>
<dbReference type="SUPFAM" id="SSF51445">
    <property type="entry name" value="(Trans)glycosidases"/>
    <property type="match status" value="1"/>
</dbReference>
<dbReference type="SUPFAM" id="SSF56988">
    <property type="entry name" value="Anthrax protective antigen"/>
    <property type="match status" value="1"/>
</dbReference>
<dbReference type="SMART" id="SM00758">
    <property type="entry name" value="PA14"/>
    <property type="match status" value="1"/>
</dbReference>
<dbReference type="PROSITE" id="PS51257">
    <property type="entry name" value="PROKAR_LIPOPROTEIN"/>
    <property type="match status" value="1"/>
</dbReference>
<dbReference type="PRINTS" id="PR00738">
    <property type="entry name" value="GLHYDRLASE20"/>
</dbReference>
<dbReference type="InterPro" id="IPR025705">
    <property type="entry name" value="Beta_hexosaminidase_sua/sub"/>
</dbReference>
<dbReference type="Gene3D" id="3.20.20.80">
    <property type="entry name" value="Glycosidases"/>
    <property type="match status" value="1"/>
</dbReference>
<dbReference type="InterPro" id="IPR015882">
    <property type="entry name" value="HEX_bac_N"/>
</dbReference>